<dbReference type="PANTHER" id="PTHR42793:SF1">
    <property type="entry name" value="PEPTIDYL-LYSINE N-ACETYLTRANSFERASE PATZ"/>
    <property type="match status" value="1"/>
</dbReference>
<feature type="non-terminal residue" evidence="2">
    <location>
        <position position="76"/>
    </location>
</feature>
<protein>
    <recommendedName>
        <fullName evidence="1">CoA-binding domain-containing protein</fullName>
    </recommendedName>
</protein>
<reference evidence="2" key="1">
    <citation type="journal article" date="2014" name="Front. Microbiol.">
        <title>High frequency of phylogenetically diverse reductive dehalogenase-homologous genes in deep subseafloor sedimentary metagenomes.</title>
        <authorList>
            <person name="Kawai M."/>
            <person name="Futagami T."/>
            <person name="Toyoda A."/>
            <person name="Takaki Y."/>
            <person name="Nishi S."/>
            <person name="Hori S."/>
            <person name="Arai W."/>
            <person name="Tsubouchi T."/>
            <person name="Morono Y."/>
            <person name="Uchiyama I."/>
            <person name="Ito T."/>
            <person name="Fujiyama A."/>
            <person name="Inagaki F."/>
            <person name="Takami H."/>
        </authorList>
    </citation>
    <scope>NUCLEOTIDE SEQUENCE</scope>
    <source>
        <strain evidence="2">Expedition CK06-06</strain>
    </source>
</reference>
<dbReference type="Gene3D" id="3.40.50.720">
    <property type="entry name" value="NAD(P)-binding Rossmann-like Domain"/>
    <property type="match status" value="1"/>
</dbReference>
<organism evidence="2">
    <name type="scientific">marine sediment metagenome</name>
    <dbReference type="NCBI Taxonomy" id="412755"/>
    <lineage>
        <taxon>unclassified sequences</taxon>
        <taxon>metagenomes</taxon>
        <taxon>ecological metagenomes</taxon>
    </lineage>
</organism>
<dbReference type="EMBL" id="BARS01008564">
    <property type="protein sequence ID" value="GAF80622.1"/>
    <property type="molecule type" value="Genomic_DNA"/>
</dbReference>
<gene>
    <name evidence="2" type="ORF">S01H1_16301</name>
</gene>
<dbReference type="AlphaFoldDB" id="X0SXH9"/>
<dbReference type="SUPFAM" id="SSF51735">
    <property type="entry name" value="NAD(P)-binding Rossmann-fold domains"/>
    <property type="match status" value="1"/>
</dbReference>
<comment type="caution">
    <text evidence="2">The sequence shown here is derived from an EMBL/GenBank/DDBJ whole genome shotgun (WGS) entry which is preliminary data.</text>
</comment>
<dbReference type="InterPro" id="IPR036291">
    <property type="entry name" value="NAD(P)-bd_dom_sf"/>
</dbReference>
<proteinExistence type="predicted"/>
<dbReference type="Pfam" id="PF13380">
    <property type="entry name" value="CoA_binding_2"/>
    <property type="match status" value="1"/>
</dbReference>
<sequence>MVGASNSDGNLGRFFLEGFIQLGFENLYVVHPNEQEVQRVKAYTTVREISGEVDLAVVFSPRETVPQIVRECTLKG</sequence>
<accession>X0SXH9</accession>
<evidence type="ECO:0000313" key="2">
    <source>
        <dbReference type="EMBL" id="GAF80622.1"/>
    </source>
</evidence>
<name>X0SXH9_9ZZZZ</name>
<dbReference type="PANTHER" id="PTHR42793">
    <property type="entry name" value="COA BINDING DOMAIN CONTAINING PROTEIN"/>
    <property type="match status" value="1"/>
</dbReference>
<feature type="domain" description="CoA-binding" evidence="1">
    <location>
        <begin position="1"/>
        <end position="74"/>
    </location>
</feature>
<evidence type="ECO:0000259" key="1">
    <source>
        <dbReference type="Pfam" id="PF13380"/>
    </source>
</evidence>
<dbReference type="InterPro" id="IPR003781">
    <property type="entry name" value="CoA-bd"/>
</dbReference>